<feature type="compositionally biased region" description="Polar residues" evidence="1">
    <location>
        <begin position="233"/>
        <end position="256"/>
    </location>
</feature>
<evidence type="ECO:0000313" key="3">
    <source>
        <dbReference type="EMBL" id="PIA19079.1"/>
    </source>
</evidence>
<dbReference type="EMBL" id="KZ303487">
    <property type="protein sequence ID" value="PIA19079.1"/>
    <property type="molecule type" value="Genomic_DNA"/>
</dbReference>
<dbReference type="AlphaFoldDB" id="A0A2G5BJA3"/>
<feature type="compositionally biased region" description="Low complexity" evidence="1">
    <location>
        <begin position="105"/>
        <end position="120"/>
    </location>
</feature>
<name>A0A2G5BJA3_COERN</name>
<feature type="transmembrane region" description="Helical" evidence="2">
    <location>
        <begin position="352"/>
        <end position="373"/>
    </location>
</feature>
<keyword evidence="2" id="KW-0472">Membrane</keyword>
<feature type="compositionally biased region" description="Basic and acidic residues" evidence="1">
    <location>
        <begin position="260"/>
        <end position="275"/>
    </location>
</feature>
<protein>
    <submittedName>
        <fullName evidence="3">Uncharacterized protein</fullName>
    </submittedName>
</protein>
<feature type="compositionally biased region" description="Low complexity" evidence="1">
    <location>
        <begin position="56"/>
        <end position="65"/>
    </location>
</feature>
<feature type="region of interest" description="Disordered" evidence="1">
    <location>
        <begin position="231"/>
        <end position="323"/>
    </location>
</feature>
<feature type="region of interest" description="Disordered" evidence="1">
    <location>
        <begin position="46"/>
        <end position="86"/>
    </location>
</feature>
<accession>A0A2G5BJA3</accession>
<feature type="region of interest" description="Disordered" evidence="1">
    <location>
        <begin position="105"/>
        <end position="206"/>
    </location>
</feature>
<keyword evidence="2" id="KW-1133">Transmembrane helix</keyword>
<evidence type="ECO:0000256" key="1">
    <source>
        <dbReference type="SAM" id="MobiDB-lite"/>
    </source>
</evidence>
<evidence type="ECO:0000313" key="4">
    <source>
        <dbReference type="Proteomes" id="UP000242474"/>
    </source>
</evidence>
<feature type="compositionally biased region" description="Gly residues" evidence="1">
    <location>
        <begin position="156"/>
        <end position="165"/>
    </location>
</feature>
<feature type="compositionally biased region" description="Polar residues" evidence="1">
    <location>
        <begin position="292"/>
        <end position="305"/>
    </location>
</feature>
<gene>
    <name evidence="3" type="ORF">COEREDRAFT_84403</name>
</gene>
<dbReference type="Proteomes" id="UP000242474">
    <property type="component" value="Unassembled WGS sequence"/>
</dbReference>
<sequence>MNNTPYRAKDDGAYNVDDWYNASRESQAPSGMSGNLHMVAYNDERESHANSRMAAQSQQKQQNHQLASDSGNQWPAPRHEPRYQQTQQPRLLVQALTPNAVIRHQGQPTHHGQFQQQQRQNVSRGLVGGNPPYNDKNVPGIHPPATHDFSPYSSTFGGGHHGGSLYGSDNHHSTASSNIYEPESGNFYDPGQYNHNPAIAQQRGHQNPNLIVLTDLPKGVEVENLRDYESRPITANTTASSHMSTTPFSSELGSKQSRQHLLEKQSRHLTRDDARSAGLRSPPSAYTPPAQPTASSTQYSTGTQLSRDKTVKDRYKGRSAGGDSGMGECCESCCGGCMRCACCSMCCCMGPIITSIIVVLVLVGVALALYFNWDKITNKDGDKAPAPDPANPAAAAAPAIRELAYRLSKVASAIAR</sequence>
<evidence type="ECO:0000256" key="2">
    <source>
        <dbReference type="SAM" id="Phobius"/>
    </source>
</evidence>
<feature type="compositionally biased region" description="Basic and acidic residues" evidence="1">
    <location>
        <begin position="306"/>
        <end position="316"/>
    </location>
</feature>
<reference evidence="3 4" key="1">
    <citation type="journal article" date="2015" name="Genome Biol. Evol.">
        <title>Phylogenomic analyses indicate that early fungi evolved digesting cell walls of algal ancestors of land plants.</title>
        <authorList>
            <person name="Chang Y."/>
            <person name="Wang S."/>
            <person name="Sekimoto S."/>
            <person name="Aerts A.L."/>
            <person name="Choi C."/>
            <person name="Clum A."/>
            <person name="LaButti K.M."/>
            <person name="Lindquist E.A."/>
            <person name="Yee Ngan C."/>
            <person name="Ohm R.A."/>
            <person name="Salamov A.A."/>
            <person name="Grigoriev I.V."/>
            <person name="Spatafora J.W."/>
            <person name="Berbee M.L."/>
        </authorList>
    </citation>
    <scope>NUCLEOTIDE SEQUENCE [LARGE SCALE GENOMIC DNA]</scope>
    <source>
        <strain evidence="3 4">NRRL 1564</strain>
    </source>
</reference>
<dbReference type="OrthoDB" id="5574612at2759"/>
<keyword evidence="4" id="KW-1185">Reference proteome</keyword>
<dbReference type="STRING" id="763665.A0A2G5BJA3"/>
<keyword evidence="2" id="KW-0812">Transmembrane</keyword>
<organism evidence="3 4">
    <name type="scientific">Coemansia reversa (strain ATCC 12441 / NRRL 1564)</name>
    <dbReference type="NCBI Taxonomy" id="763665"/>
    <lineage>
        <taxon>Eukaryota</taxon>
        <taxon>Fungi</taxon>
        <taxon>Fungi incertae sedis</taxon>
        <taxon>Zoopagomycota</taxon>
        <taxon>Kickxellomycotina</taxon>
        <taxon>Kickxellomycetes</taxon>
        <taxon>Kickxellales</taxon>
        <taxon>Kickxellaceae</taxon>
        <taxon>Coemansia</taxon>
    </lineage>
</organism>
<proteinExistence type="predicted"/>